<evidence type="ECO:0000313" key="3">
    <source>
        <dbReference type="Proteomes" id="UP000829999"/>
    </source>
</evidence>
<proteinExistence type="predicted"/>
<dbReference type="GeneID" id="118276409"/>
<feature type="compositionally biased region" description="Polar residues" evidence="1">
    <location>
        <begin position="165"/>
        <end position="176"/>
    </location>
</feature>
<gene>
    <name evidence="4 5" type="primary">LOC118276409</name>
</gene>
<feature type="region of interest" description="Disordered" evidence="1">
    <location>
        <begin position="152"/>
        <end position="176"/>
    </location>
</feature>
<dbReference type="Proteomes" id="UP000829999">
    <property type="component" value="Chromosome 31"/>
</dbReference>
<feature type="region of interest" description="Disordered" evidence="1">
    <location>
        <begin position="83"/>
        <end position="118"/>
    </location>
</feature>
<evidence type="ECO:0000256" key="1">
    <source>
        <dbReference type="SAM" id="MobiDB-lite"/>
    </source>
</evidence>
<keyword evidence="3" id="KW-1185">Reference proteome</keyword>
<feature type="transmembrane region" description="Helical" evidence="2">
    <location>
        <begin position="6"/>
        <end position="28"/>
    </location>
</feature>
<keyword evidence="2" id="KW-1133">Transmembrane helix</keyword>
<dbReference type="OrthoDB" id="7692012at2759"/>
<keyword evidence="2" id="KW-0472">Membrane</keyword>
<evidence type="ECO:0000313" key="4">
    <source>
        <dbReference type="RefSeq" id="XP_035450601.1"/>
    </source>
</evidence>
<dbReference type="AlphaFoldDB" id="A0A9R0EPW2"/>
<feature type="compositionally biased region" description="Polar residues" evidence="1">
    <location>
        <begin position="97"/>
        <end position="109"/>
    </location>
</feature>
<dbReference type="RefSeq" id="XP_035450601.1">
    <property type="nucleotide sequence ID" value="XM_035594708.2"/>
</dbReference>
<dbReference type="RefSeq" id="XP_035450602.1">
    <property type="nucleotide sequence ID" value="XM_035594709.2"/>
</dbReference>
<reference evidence="4 5" key="1">
    <citation type="submission" date="2025-04" db="UniProtKB">
        <authorList>
            <consortium name="RefSeq"/>
        </authorList>
    </citation>
    <scope>IDENTIFICATION</scope>
    <source>
        <tissue evidence="4 5">Whole larval tissue</tissue>
    </source>
</reference>
<organism evidence="3 4">
    <name type="scientific">Spodoptera frugiperda</name>
    <name type="common">Fall armyworm</name>
    <dbReference type="NCBI Taxonomy" id="7108"/>
    <lineage>
        <taxon>Eukaryota</taxon>
        <taxon>Metazoa</taxon>
        <taxon>Ecdysozoa</taxon>
        <taxon>Arthropoda</taxon>
        <taxon>Hexapoda</taxon>
        <taxon>Insecta</taxon>
        <taxon>Pterygota</taxon>
        <taxon>Neoptera</taxon>
        <taxon>Endopterygota</taxon>
        <taxon>Lepidoptera</taxon>
        <taxon>Glossata</taxon>
        <taxon>Ditrysia</taxon>
        <taxon>Noctuoidea</taxon>
        <taxon>Noctuidae</taxon>
        <taxon>Amphipyrinae</taxon>
        <taxon>Spodoptera</taxon>
    </lineage>
</organism>
<name>A0A9R0EPW2_SPOFR</name>
<accession>A0A9R0EPW2</accession>
<protein>
    <submittedName>
        <fullName evidence="5">Uncharacterized protein LOC118276409 isoform X1</fullName>
    </submittedName>
    <submittedName>
        <fullName evidence="4">Uncharacterized protein LOC118276409 isoform X2</fullName>
    </submittedName>
</protein>
<sequence>MDVETQVIVIASVFGGGFLVLLIMAIVLCTQVTSLRKKVADMQATGRMRIQKLKMDKDKNHAFHNPALSPDEELSRRGYSMYTSQDDVESGRHERQTGGQFVDRQTPSSMYDDRHSSAQTNFVDELTRELDSRQQRPNHPPSFLMHSIEETKKKTRSLANPAANGRQSETNPNFMY</sequence>
<keyword evidence="2" id="KW-0812">Transmembrane</keyword>
<evidence type="ECO:0000313" key="5">
    <source>
        <dbReference type="RefSeq" id="XP_035450602.1"/>
    </source>
</evidence>
<evidence type="ECO:0000256" key="2">
    <source>
        <dbReference type="SAM" id="Phobius"/>
    </source>
</evidence>